<feature type="chain" id="PRO_5037088665" evidence="3">
    <location>
        <begin position="25"/>
        <end position="222"/>
    </location>
</feature>
<dbReference type="Proteomes" id="UP000887566">
    <property type="component" value="Unplaced"/>
</dbReference>
<feature type="domain" description="DUF3456" evidence="4">
    <location>
        <begin position="30"/>
        <end position="173"/>
    </location>
</feature>
<evidence type="ECO:0000256" key="3">
    <source>
        <dbReference type="SAM" id="SignalP"/>
    </source>
</evidence>
<dbReference type="InterPro" id="IPR021852">
    <property type="entry name" value="DUF3456"/>
</dbReference>
<feature type="compositionally biased region" description="Acidic residues" evidence="2">
    <location>
        <begin position="211"/>
        <end position="222"/>
    </location>
</feature>
<dbReference type="WBParaSite" id="PSAMB.scaffold271size59940.g4251.t1">
    <property type="protein sequence ID" value="PSAMB.scaffold271size59940.g4251.t1"/>
    <property type="gene ID" value="PSAMB.scaffold271size59940.g4251"/>
</dbReference>
<proteinExistence type="inferred from homology"/>
<evidence type="ECO:0000313" key="5">
    <source>
        <dbReference type="Proteomes" id="UP000887566"/>
    </source>
</evidence>
<reference evidence="6" key="1">
    <citation type="submission" date="2022-11" db="UniProtKB">
        <authorList>
            <consortium name="WormBaseParasite"/>
        </authorList>
    </citation>
    <scope>IDENTIFICATION</scope>
</reference>
<dbReference type="GO" id="GO:0005783">
    <property type="term" value="C:endoplasmic reticulum"/>
    <property type="evidence" value="ECO:0007669"/>
    <property type="project" value="TreeGrafter"/>
</dbReference>
<evidence type="ECO:0000313" key="6">
    <source>
        <dbReference type="WBParaSite" id="PSAMB.scaffold271size59940.g4251.t1"/>
    </source>
</evidence>
<comment type="similarity">
    <text evidence="1">Belongs to the canopy family.</text>
</comment>
<evidence type="ECO:0000256" key="1">
    <source>
        <dbReference type="ARBA" id="ARBA00007285"/>
    </source>
</evidence>
<dbReference type="PANTHER" id="PTHR13341:SF2">
    <property type="entry name" value="PROTEIN SEELE"/>
    <property type="match status" value="1"/>
</dbReference>
<organism evidence="5 6">
    <name type="scientific">Plectus sambesii</name>
    <dbReference type="NCBI Taxonomy" id="2011161"/>
    <lineage>
        <taxon>Eukaryota</taxon>
        <taxon>Metazoa</taxon>
        <taxon>Ecdysozoa</taxon>
        <taxon>Nematoda</taxon>
        <taxon>Chromadorea</taxon>
        <taxon>Plectida</taxon>
        <taxon>Plectina</taxon>
        <taxon>Plectoidea</taxon>
        <taxon>Plectidae</taxon>
        <taxon>Plectus</taxon>
    </lineage>
</organism>
<protein>
    <submittedName>
        <fullName evidence="6">DUF3456 domain-containing protein</fullName>
    </submittedName>
</protein>
<evidence type="ECO:0000259" key="4">
    <source>
        <dbReference type="Pfam" id="PF11938"/>
    </source>
</evidence>
<name>A0A914VY33_9BILA</name>
<feature type="signal peptide" evidence="3">
    <location>
        <begin position="1"/>
        <end position="24"/>
    </location>
</feature>
<dbReference type="PANTHER" id="PTHR13341">
    <property type="entry name" value="MIR-INTERACTING SAPOSIN-LIKE PROTEIN"/>
    <property type="match status" value="1"/>
</dbReference>
<keyword evidence="3" id="KW-0732">Signal</keyword>
<evidence type="ECO:0000256" key="2">
    <source>
        <dbReference type="SAM" id="MobiDB-lite"/>
    </source>
</evidence>
<dbReference type="AlphaFoldDB" id="A0A914VY33"/>
<dbReference type="Pfam" id="PF11938">
    <property type="entry name" value="DUF3456"/>
    <property type="match status" value="1"/>
</dbReference>
<dbReference type="InterPro" id="IPR042415">
    <property type="entry name" value="CNPY"/>
</dbReference>
<accession>A0A914VY33</accession>
<sequence>MIWAWPKVICVIFIFAERLTSTLANKANVECGACTLLIGELERSISLIDPRKKIEVGSFRVDPTGSQRGLNEIPFARSETHIYELFDNVCDRYKDYALAAHPTTGKYVYVRTKDYDSKLYRLPGSDSSSKTQSRLNTACHSVLDDQEEALVKFLSKSVVDPVREFCHVQTELCSSVDVTKFPLEYLPEEPKPAADASKSEDDETADKTNDDNDAEDEDKDEL</sequence>
<keyword evidence="5" id="KW-1185">Reference proteome</keyword>
<feature type="region of interest" description="Disordered" evidence="2">
    <location>
        <begin position="184"/>
        <end position="222"/>
    </location>
</feature>